<dbReference type="RefSeq" id="WP_308863891.1">
    <property type="nucleotide sequence ID" value="NZ_JAVHUL010000012.1"/>
</dbReference>
<gene>
    <name evidence="1" type="ORF">RBU60_06275</name>
</gene>
<dbReference type="EMBL" id="JAVHUL010000012">
    <property type="protein sequence ID" value="MDQ7917176.1"/>
    <property type="molecule type" value="Genomic_DNA"/>
</dbReference>
<evidence type="ECO:0000313" key="2">
    <source>
        <dbReference type="Proteomes" id="UP001230915"/>
    </source>
</evidence>
<protein>
    <submittedName>
        <fullName evidence="1">IPExxxVDY family protein</fullName>
    </submittedName>
</protein>
<accession>A0ABU1A0H4</accession>
<organism evidence="1 2">
    <name type="scientific">Mesonia profundi</name>
    <dbReference type="NCBI Taxonomy" id="3070998"/>
    <lineage>
        <taxon>Bacteria</taxon>
        <taxon>Pseudomonadati</taxon>
        <taxon>Bacteroidota</taxon>
        <taxon>Flavobacteriia</taxon>
        <taxon>Flavobacteriales</taxon>
        <taxon>Flavobacteriaceae</taxon>
        <taxon>Mesonia</taxon>
    </lineage>
</organism>
<proteinExistence type="predicted"/>
<dbReference type="InterPro" id="IPR047690">
    <property type="entry name" value="IPExxxVDY_fam"/>
</dbReference>
<dbReference type="Proteomes" id="UP001230915">
    <property type="component" value="Unassembled WGS sequence"/>
</dbReference>
<evidence type="ECO:0000313" key="1">
    <source>
        <dbReference type="EMBL" id="MDQ7917176.1"/>
    </source>
</evidence>
<comment type="caution">
    <text evidence="1">The sequence shown here is derived from an EMBL/GenBank/DDBJ whole genome shotgun (WGS) entry which is preliminary data.</text>
</comment>
<reference evidence="1 2" key="1">
    <citation type="submission" date="2023-08" db="EMBL/GenBank/DDBJ databases">
        <title>Mesonia sp. MT50, isolated from deep-sea sediment of the Mariana Trench.</title>
        <authorList>
            <person name="Fu H."/>
        </authorList>
    </citation>
    <scope>NUCLEOTIDE SEQUENCE [LARGE SCALE GENOMIC DNA]</scope>
    <source>
        <strain evidence="1 2">MT50</strain>
    </source>
</reference>
<sequence length="159" mass="18632">MANKLMLDSFIEEDFDLIAIHCSLEAYHLSFLLNKNLNFRLKRELLDVDFAYKKGTAYYQLFSYCDDYQQCTYYLVENKHSIKASNLYSEGSLFKSEDTYSTQLIPEYKKVDYFLKIENEGLPANTKELIAELQKITSIITAYKVDFDTLKSVENLTFN</sequence>
<dbReference type="NCBIfam" id="NF033205">
    <property type="entry name" value="IPExxxVDY"/>
    <property type="match status" value="1"/>
</dbReference>
<keyword evidence="2" id="KW-1185">Reference proteome</keyword>
<name>A0ABU1A0H4_9FLAO</name>